<accession>A0A238XQU9</accession>
<gene>
    <name evidence="1" type="ORF">SAMN06269173_104298</name>
</gene>
<evidence type="ECO:0000313" key="2">
    <source>
        <dbReference type="Proteomes" id="UP000198310"/>
    </source>
</evidence>
<organism evidence="1 2">
    <name type="scientific">Hymenobacter mucosus</name>
    <dbReference type="NCBI Taxonomy" id="1411120"/>
    <lineage>
        <taxon>Bacteria</taxon>
        <taxon>Pseudomonadati</taxon>
        <taxon>Bacteroidota</taxon>
        <taxon>Cytophagia</taxon>
        <taxon>Cytophagales</taxon>
        <taxon>Hymenobacteraceae</taxon>
        <taxon>Hymenobacter</taxon>
    </lineage>
</organism>
<dbReference type="Proteomes" id="UP000198310">
    <property type="component" value="Unassembled WGS sequence"/>
</dbReference>
<sequence length="131" mass="14807">MNSKILVLDWVVRGVVREQFTFTSFPCRMPSSSPTLELQLQRVASAVQLHFAELPNRFAYVYRRHQGQAWECIAHRACSPCLDRKPLPSNTHVEYVVCYCDANGTITATTSVAHAYPNVLSPNSSWAHLRS</sequence>
<protein>
    <submittedName>
        <fullName evidence="1">Uncharacterized protein</fullName>
    </submittedName>
</protein>
<dbReference type="EMBL" id="FZNS01000004">
    <property type="protein sequence ID" value="SNR61090.1"/>
    <property type="molecule type" value="Genomic_DNA"/>
</dbReference>
<dbReference type="AlphaFoldDB" id="A0A238XQU9"/>
<keyword evidence="2" id="KW-1185">Reference proteome</keyword>
<name>A0A238XQU9_9BACT</name>
<proteinExistence type="predicted"/>
<evidence type="ECO:0000313" key="1">
    <source>
        <dbReference type="EMBL" id="SNR61090.1"/>
    </source>
</evidence>
<reference evidence="2" key="1">
    <citation type="submission" date="2017-06" db="EMBL/GenBank/DDBJ databases">
        <authorList>
            <person name="Varghese N."/>
            <person name="Submissions S."/>
        </authorList>
    </citation>
    <scope>NUCLEOTIDE SEQUENCE [LARGE SCALE GENOMIC DNA]</scope>
    <source>
        <strain evidence="2">DSM 28041</strain>
    </source>
</reference>